<dbReference type="PROSITE" id="PS51186">
    <property type="entry name" value="GNAT"/>
    <property type="match status" value="2"/>
</dbReference>
<dbReference type="RefSeq" id="WP_135079150.1">
    <property type="nucleotide sequence ID" value="NZ_CP038267.1"/>
</dbReference>
<dbReference type="AlphaFoldDB" id="A0A4P7GP74"/>
<gene>
    <name evidence="4" type="ORF">EXE57_15850</name>
</gene>
<dbReference type="Gene3D" id="3.40.630.30">
    <property type="match status" value="1"/>
</dbReference>
<dbReference type="EMBL" id="CP038267">
    <property type="protein sequence ID" value="QBR93581.1"/>
    <property type="molecule type" value="Genomic_DNA"/>
</dbReference>
<keyword evidence="5" id="KW-1185">Reference proteome</keyword>
<dbReference type="GO" id="GO:0016747">
    <property type="term" value="F:acyltransferase activity, transferring groups other than amino-acyl groups"/>
    <property type="evidence" value="ECO:0007669"/>
    <property type="project" value="InterPro"/>
</dbReference>
<evidence type="ECO:0000313" key="4">
    <source>
        <dbReference type="EMBL" id="QBR93581.1"/>
    </source>
</evidence>
<dbReference type="OrthoDB" id="4119890at2"/>
<protein>
    <submittedName>
        <fullName evidence="4">GNAT family N-acetyltransferase</fullName>
    </submittedName>
</protein>
<dbReference type="SUPFAM" id="SSF55729">
    <property type="entry name" value="Acyl-CoA N-acyltransferases (Nat)"/>
    <property type="match status" value="2"/>
</dbReference>
<dbReference type="Pfam" id="PF00583">
    <property type="entry name" value="Acetyltransf_1"/>
    <property type="match status" value="2"/>
</dbReference>
<dbReference type="InterPro" id="IPR050832">
    <property type="entry name" value="Bact_Acetyltransf"/>
</dbReference>
<dbReference type="InterPro" id="IPR000182">
    <property type="entry name" value="GNAT_dom"/>
</dbReference>
<dbReference type="KEGG" id="noy:EXE57_15850"/>
<organism evidence="4 5">
    <name type="scientific">Nocardioides euryhalodurans</name>
    <dbReference type="NCBI Taxonomy" id="2518370"/>
    <lineage>
        <taxon>Bacteria</taxon>
        <taxon>Bacillati</taxon>
        <taxon>Actinomycetota</taxon>
        <taxon>Actinomycetes</taxon>
        <taxon>Propionibacteriales</taxon>
        <taxon>Nocardioidaceae</taxon>
        <taxon>Nocardioides</taxon>
    </lineage>
</organism>
<dbReference type="InterPro" id="IPR016181">
    <property type="entry name" value="Acyl_CoA_acyltransferase"/>
</dbReference>
<evidence type="ECO:0000259" key="3">
    <source>
        <dbReference type="PROSITE" id="PS51186"/>
    </source>
</evidence>
<reference evidence="4 5" key="1">
    <citation type="submission" date="2019-03" db="EMBL/GenBank/DDBJ databases">
        <title>Three New Species of Nocardioides, Nocardioides euryhalodurans sp. nov., Nocardioides seonyuensis sp. nov. and Nocardioides eburneoflavus sp. nov., Iolated from Soil.</title>
        <authorList>
            <person name="Roh S.G."/>
            <person name="Lee C."/>
            <person name="Kim M.-K."/>
            <person name="Kim S.B."/>
        </authorList>
    </citation>
    <scope>NUCLEOTIDE SEQUENCE [LARGE SCALE GENOMIC DNA]</scope>
    <source>
        <strain evidence="4 5">MMS17-SY117</strain>
    </source>
</reference>
<keyword evidence="2" id="KW-0012">Acyltransferase</keyword>
<sequence>MSPAGPAHVEQVDPRLEPVLRRWWEVGRDSWLPDRAVDDWPAWEVSRRALPAHNPEREASLYLAYDGDEVVGFGMVILPVLDNPHLAFADLGVLPGHRRRGHGTTLVRDLEQRVRDRGRTTVVIEGYAPPGGTAPCEPFAAARGYEVANEETIKHLDVATYRALREDLVREVAPYARGYRIIGWDTVCPDEHALECSRLLSGFNSQVPLGDLALEDSEWSPARMQEWERRNLAIGRHAFTSAAVAPDGTLAGLSGLRVDDDAPTTGSVGITLVDPRHRGHRLGLALKAAVTDLALEHFPDLAVVETTNAVSNRHMSAVNERLGYRSLERLLELQRVL</sequence>
<feature type="domain" description="N-acetyltransferase" evidence="3">
    <location>
        <begin position="198"/>
        <end position="337"/>
    </location>
</feature>
<dbReference type="PANTHER" id="PTHR43877">
    <property type="entry name" value="AMINOALKYLPHOSPHONATE N-ACETYLTRANSFERASE-RELATED-RELATED"/>
    <property type="match status" value="1"/>
</dbReference>
<evidence type="ECO:0000256" key="1">
    <source>
        <dbReference type="ARBA" id="ARBA00022679"/>
    </source>
</evidence>
<dbReference type="Proteomes" id="UP000294894">
    <property type="component" value="Chromosome"/>
</dbReference>
<accession>A0A4P7GP74</accession>
<dbReference type="CDD" id="cd04301">
    <property type="entry name" value="NAT_SF"/>
    <property type="match status" value="1"/>
</dbReference>
<name>A0A4P7GP74_9ACTN</name>
<keyword evidence="1 4" id="KW-0808">Transferase</keyword>
<evidence type="ECO:0000256" key="2">
    <source>
        <dbReference type="ARBA" id="ARBA00023315"/>
    </source>
</evidence>
<feature type="domain" description="N-acetyltransferase" evidence="3">
    <location>
        <begin position="7"/>
        <end position="201"/>
    </location>
</feature>
<evidence type="ECO:0000313" key="5">
    <source>
        <dbReference type="Proteomes" id="UP000294894"/>
    </source>
</evidence>
<proteinExistence type="predicted"/>